<dbReference type="PANTHER" id="PTHR42842:SF3">
    <property type="entry name" value="FAD_NAD(P)-BINDING OXIDOREDUCTASE FAMILY PROTEIN"/>
    <property type="match status" value="1"/>
</dbReference>
<dbReference type="SUPFAM" id="SSF51905">
    <property type="entry name" value="FAD/NAD(P)-binding domain"/>
    <property type="match status" value="1"/>
</dbReference>
<protein>
    <submittedName>
        <fullName evidence="2">FAD-dependent oxidoreductase</fullName>
    </submittedName>
</protein>
<dbReference type="InterPro" id="IPR049516">
    <property type="entry name" value="FAD-depend_C"/>
</dbReference>
<evidence type="ECO:0000313" key="3">
    <source>
        <dbReference type="Proteomes" id="UP001197795"/>
    </source>
</evidence>
<dbReference type="Proteomes" id="UP001197795">
    <property type="component" value="Unassembled WGS sequence"/>
</dbReference>
<dbReference type="RefSeq" id="WP_227733230.1">
    <property type="nucleotide sequence ID" value="NZ_JAJEPV010000018.1"/>
</dbReference>
<dbReference type="Pfam" id="PF21688">
    <property type="entry name" value="FAD-depend_C"/>
    <property type="match status" value="1"/>
</dbReference>
<evidence type="ECO:0000313" key="2">
    <source>
        <dbReference type="EMBL" id="MCC2119698.1"/>
    </source>
</evidence>
<evidence type="ECO:0000259" key="1">
    <source>
        <dbReference type="Pfam" id="PF21688"/>
    </source>
</evidence>
<sequence>MIRLNQLKLPIDHTREQLIHKTAQYLRIPAADILELQIVRQSLDARKKPALFYSYSVNVTVKKEEKVYKDACRRLGKANVLLTEKTEYLFPAEGSTQQKHPTVIIGMGPAGLFCGYYLAQHGYAPVILERGADVDARQADVEAFWQTGRLKPDSNVQFGEGGAGTFSDGKLNTLVKDKYGRNTEVLKTFVKHGADPAILYQAKPHIGTDVLSKVVKSMREEILRMGGEVRFHSQMTEILTENGQVTGVKVNDTEVLPCEQVVLAPGHSARDTFSMLYRKQFPMSAKPFAVGFRVEHPQSLINMSQYGAESVKGLGAAAYKVTAKTSTGRGVYSFCMCPGGYVVNASSEPGRLAVNGMSYSGRDGKNANSAIIVAVTPADYGSDHPLAGIEFQRGLEQRAYELCDGKLPVQRYGDFREKVTGEHPAETDGVQRSGPEALEPQCKGAYEWADLTGILPAECNRAFVEGMDSFDRQIRGFASPGTILTGVESRTSSPVRIERDEELQSAIRGCYPCGEGAGYAGGITSAAMDGIRVAEQIASQFAPLQR</sequence>
<keyword evidence="3" id="KW-1185">Reference proteome</keyword>
<gene>
    <name evidence="2" type="ORF">LKD75_08890</name>
</gene>
<dbReference type="PANTHER" id="PTHR42842">
    <property type="entry name" value="FAD/NAD(P)-BINDING OXIDOREDUCTASE"/>
    <property type="match status" value="1"/>
</dbReference>
<comment type="caution">
    <text evidence="2">The sequence shown here is derived from an EMBL/GenBank/DDBJ whole genome shotgun (WGS) entry which is preliminary data.</text>
</comment>
<dbReference type="AlphaFoldDB" id="A0AAE3D6Q0"/>
<name>A0AAE3D6Q0_9FIRM</name>
<dbReference type="InterPro" id="IPR036188">
    <property type="entry name" value="FAD/NAD-bd_sf"/>
</dbReference>
<accession>A0AAE3D6Q0</accession>
<dbReference type="PIRSF" id="PIRSF038984">
    <property type="entry name" value="FAD_binding_protein"/>
    <property type="match status" value="1"/>
</dbReference>
<dbReference type="EMBL" id="JAJEPV010000018">
    <property type="protein sequence ID" value="MCC2119698.1"/>
    <property type="molecule type" value="Genomic_DNA"/>
</dbReference>
<dbReference type="Gene3D" id="3.30.70.2700">
    <property type="match status" value="1"/>
</dbReference>
<reference evidence="2 3" key="1">
    <citation type="submission" date="2021-10" db="EMBL/GenBank/DDBJ databases">
        <title>Anaerobic single-cell dispensing facilitates the cultivation of human gut bacteria.</title>
        <authorList>
            <person name="Afrizal A."/>
        </authorList>
    </citation>
    <scope>NUCLEOTIDE SEQUENCE [LARGE SCALE GENOMIC DNA]</scope>
    <source>
        <strain evidence="2 3">CLA-AA-H273</strain>
    </source>
</reference>
<proteinExistence type="predicted"/>
<organism evidence="2 3">
    <name type="scientific">Waltera acetigignens</name>
    <dbReference type="NCBI Taxonomy" id="2981769"/>
    <lineage>
        <taxon>Bacteria</taxon>
        <taxon>Bacillati</taxon>
        <taxon>Bacillota</taxon>
        <taxon>Clostridia</taxon>
        <taxon>Lachnospirales</taxon>
        <taxon>Lachnospiraceae</taxon>
        <taxon>Waltera</taxon>
    </lineage>
</organism>
<feature type="domain" description="FAD-dependent protein C-terminal" evidence="1">
    <location>
        <begin position="287"/>
        <end position="491"/>
    </location>
</feature>
<dbReference type="InterPro" id="IPR028348">
    <property type="entry name" value="FAD-binding_protein"/>
</dbReference>
<dbReference type="Gene3D" id="3.50.50.60">
    <property type="entry name" value="FAD/NAD(P)-binding domain"/>
    <property type="match status" value="2"/>
</dbReference>